<protein>
    <submittedName>
        <fullName evidence="1">Uncharacterized protein</fullName>
    </submittedName>
</protein>
<evidence type="ECO:0000313" key="2">
    <source>
        <dbReference type="Proteomes" id="UP001439008"/>
    </source>
</evidence>
<sequence length="63" mass="6950">MRPVPCVRRRFPFMLQLSTDENKTFSHLFGGISARGASVVLNVVRPFAATNADDVALVLVLTF</sequence>
<proteinExistence type="predicted"/>
<keyword evidence="2" id="KW-1185">Reference proteome</keyword>
<comment type="caution">
    <text evidence="1">The sequence shown here is derived from an EMBL/GenBank/DDBJ whole genome shotgun (WGS) entry which is preliminary data.</text>
</comment>
<dbReference type="Proteomes" id="UP001439008">
    <property type="component" value="Unassembled WGS sequence"/>
</dbReference>
<reference evidence="1 2" key="1">
    <citation type="journal article" date="2024" name="BMC Biol.">
        <title>Comparative genomics of Ascetosporea gives new insight into the evolutionary basis for animal parasitism in Rhizaria.</title>
        <authorList>
            <person name="Hiltunen Thoren M."/>
            <person name="Onut-Brannstrom I."/>
            <person name="Alfjorden A."/>
            <person name="Peckova H."/>
            <person name="Swords F."/>
            <person name="Hooper C."/>
            <person name="Holzer A.S."/>
            <person name="Bass D."/>
            <person name="Burki F."/>
        </authorList>
    </citation>
    <scope>NUCLEOTIDE SEQUENCE [LARGE SCALE GENOMIC DNA]</scope>
    <source>
        <strain evidence="1">20-A016</strain>
    </source>
</reference>
<name>A0ABV2ARV6_9EUKA</name>
<dbReference type="EMBL" id="JBDODL010002722">
    <property type="protein sequence ID" value="MES1922399.1"/>
    <property type="molecule type" value="Genomic_DNA"/>
</dbReference>
<organism evidence="1 2">
    <name type="scientific">Bonamia ostreae</name>
    <dbReference type="NCBI Taxonomy" id="126728"/>
    <lineage>
        <taxon>Eukaryota</taxon>
        <taxon>Sar</taxon>
        <taxon>Rhizaria</taxon>
        <taxon>Endomyxa</taxon>
        <taxon>Ascetosporea</taxon>
        <taxon>Haplosporida</taxon>
        <taxon>Bonamia</taxon>
    </lineage>
</organism>
<evidence type="ECO:0000313" key="1">
    <source>
        <dbReference type="EMBL" id="MES1922399.1"/>
    </source>
</evidence>
<accession>A0ABV2ARV6</accession>
<gene>
    <name evidence="1" type="ORF">MHBO_003912</name>
</gene>